<dbReference type="EMBL" id="VSSQ01022557">
    <property type="protein sequence ID" value="MPM68946.1"/>
    <property type="molecule type" value="Genomic_DNA"/>
</dbReference>
<evidence type="ECO:0000259" key="1">
    <source>
        <dbReference type="Pfam" id="PF11907"/>
    </source>
</evidence>
<evidence type="ECO:0000313" key="2">
    <source>
        <dbReference type="EMBL" id="MPM68946.1"/>
    </source>
</evidence>
<gene>
    <name evidence="2" type="ORF">SDC9_115883</name>
</gene>
<organism evidence="2">
    <name type="scientific">bioreactor metagenome</name>
    <dbReference type="NCBI Taxonomy" id="1076179"/>
    <lineage>
        <taxon>unclassified sequences</taxon>
        <taxon>metagenomes</taxon>
        <taxon>ecological metagenomes</taxon>
    </lineage>
</organism>
<dbReference type="AlphaFoldDB" id="A0A645BU86"/>
<proteinExistence type="predicted"/>
<comment type="caution">
    <text evidence="2">The sequence shown here is derived from an EMBL/GenBank/DDBJ whole genome shotgun (WGS) entry which is preliminary data.</text>
</comment>
<protein>
    <recommendedName>
        <fullName evidence="1">DUF3427 domain-containing protein</fullName>
    </recommendedName>
</protein>
<reference evidence="2" key="1">
    <citation type="submission" date="2019-08" db="EMBL/GenBank/DDBJ databases">
        <authorList>
            <person name="Kucharzyk K."/>
            <person name="Murdoch R.W."/>
            <person name="Higgins S."/>
            <person name="Loffler F."/>
        </authorList>
    </citation>
    <scope>NUCLEOTIDE SEQUENCE</scope>
</reference>
<accession>A0A645BU86</accession>
<sequence length="200" mass="23436">MHPDFRGLLTGGLDYRRHLEDLLAFSALQFQARDQKSRLRHDLYLYGKYTRAEALLLLGWQKDMVPLNIGGYVYHKDLQVCPIFVTLEKDEASIDPGINYKDSFLSAEEFAWETKHGRDLSSPEVKAMDTQQESGLRLPLFVKKHDDEGLSFYYMGDMTFLRKELREKLTGTRGKRPIVAMWFRMQKRVEESLYRYLTGI</sequence>
<feature type="domain" description="DUF3427" evidence="1">
    <location>
        <begin position="43"/>
        <end position="197"/>
    </location>
</feature>
<name>A0A645BU86_9ZZZZ</name>
<dbReference type="Pfam" id="PF11907">
    <property type="entry name" value="DUF3427"/>
    <property type="match status" value="1"/>
</dbReference>
<dbReference type="InterPro" id="IPR021835">
    <property type="entry name" value="DUF3427"/>
</dbReference>